<evidence type="ECO:0000256" key="3">
    <source>
        <dbReference type="ARBA" id="ARBA00007941"/>
    </source>
</evidence>
<evidence type="ECO:0000256" key="12">
    <source>
        <dbReference type="ARBA" id="ARBA00023284"/>
    </source>
</evidence>
<evidence type="ECO:0000256" key="10">
    <source>
        <dbReference type="ARBA" id="ARBA00023014"/>
    </source>
</evidence>
<reference evidence="18" key="1">
    <citation type="submission" date="2025-08" db="UniProtKB">
        <authorList>
            <consortium name="RefSeq"/>
        </authorList>
    </citation>
    <scope>IDENTIFICATION</scope>
    <source>
        <tissue evidence="18">Leaf</tissue>
    </source>
</reference>
<dbReference type="RefSeq" id="XP_030531061.1">
    <property type="nucleotide sequence ID" value="XM_030675201.2"/>
</dbReference>
<evidence type="ECO:0000256" key="9">
    <source>
        <dbReference type="ARBA" id="ARBA00023004"/>
    </source>
</evidence>
<evidence type="ECO:0000256" key="7">
    <source>
        <dbReference type="ARBA" id="ARBA00022723"/>
    </source>
</evidence>
<keyword evidence="9" id="KW-0408">Iron</keyword>
<dbReference type="EC" id="1.8.7.2" evidence="4"/>
<evidence type="ECO:0000256" key="15">
    <source>
        <dbReference type="ARBA" id="ARBA00048150"/>
    </source>
</evidence>
<dbReference type="GO" id="GO:0016730">
    <property type="term" value="F:oxidoreductase activity, acting on iron-sulfur proteins as donors"/>
    <property type="evidence" value="ECO:0007669"/>
    <property type="project" value="InterPro"/>
</dbReference>
<evidence type="ECO:0000256" key="1">
    <source>
        <dbReference type="ARBA" id="ARBA00001966"/>
    </source>
</evidence>
<dbReference type="InterPro" id="IPR036644">
    <property type="entry name" value="FTR_bsu_sf"/>
</dbReference>
<dbReference type="AlphaFoldDB" id="A0A8B8P8G8"/>
<evidence type="ECO:0000256" key="4">
    <source>
        <dbReference type="ARBA" id="ARBA00012358"/>
    </source>
</evidence>
<dbReference type="PANTHER" id="PTHR35113:SF1">
    <property type="entry name" value="FERREDOXIN-THIOREDOXIN REDUCTASE CATALYTIC CHAIN, CHLOROPLASTIC"/>
    <property type="match status" value="1"/>
</dbReference>
<comment type="function">
    <text evidence="2">Catalytic subunit of the ferredoxin-thioredoxin reductase (FTR), which catalyzes the two-electron reduction of thioredoxins by the electrons provided by reduced ferredoxin.</text>
</comment>
<evidence type="ECO:0000256" key="8">
    <source>
        <dbReference type="ARBA" id="ARBA00023002"/>
    </source>
</evidence>
<dbReference type="FunFam" id="3.90.460.10:FF:000001">
    <property type="entry name" value="Ferredoxin-thioredoxin reductase, catalytic chain"/>
    <property type="match status" value="1"/>
</dbReference>
<keyword evidence="10" id="KW-0411">Iron-sulfur</keyword>
<evidence type="ECO:0000256" key="13">
    <source>
        <dbReference type="ARBA" id="ARBA00026011"/>
    </source>
</evidence>
<name>A0A8B8P8G8_9MYRT</name>
<comment type="catalytic activity">
    <reaction evidence="15">
        <text>[thioredoxin]-disulfide + 2 reduced [2Fe-2S]-[ferredoxin] + 2 H(+) = [thioredoxin]-dithiol + 2 oxidized [2Fe-2S]-[ferredoxin]</text>
        <dbReference type="Rhea" id="RHEA:42336"/>
        <dbReference type="Rhea" id="RHEA-COMP:10000"/>
        <dbReference type="Rhea" id="RHEA-COMP:10001"/>
        <dbReference type="Rhea" id="RHEA-COMP:10698"/>
        <dbReference type="Rhea" id="RHEA-COMP:10700"/>
        <dbReference type="ChEBI" id="CHEBI:15378"/>
        <dbReference type="ChEBI" id="CHEBI:29950"/>
        <dbReference type="ChEBI" id="CHEBI:33737"/>
        <dbReference type="ChEBI" id="CHEBI:33738"/>
        <dbReference type="ChEBI" id="CHEBI:50058"/>
        <dbReference type="EC" id="1.8.7.2"/>
    </reaction>
</comment>
<keyword evidence="8" id="KW-0560">Oxidoreductase</keyword>
<comment type="similarity">
    <text evidence="3">Belongs to the ferredoxin thioredoxin reductase beta subunit family.</text>
</comment>
<evidence type="ECO:0000256" key="6">
    <source>
        <dbReference type="ARBA" id="ARBA00022485"/>
    </source>
</evidence>
<gene>
    <name evidence="18" type="primary">LOC115741330</name>
</gene>
<organism evidence="17 18">
    <name type="scientific">Rhodamnia argentea</name>
    <dbReference type="NCBI Taxonomy" id="178133"/>
    <lineage>
        <taxon>Eukaryota</taxon>
        <taxon>Viridiplantae</taxon>
        <taxon>Streptophyta</taxon>
        <taxon>Embryophyta</taxon>
        <taxon>Tracheophyta</taxon>
        <taxon>Spermatophyta</taxon>
        <taxon>Magnoliopsida</taxon>
        <taxon>eudicotyledons</taxon>
        <taxon>Gunneridae</taxon>
        <taxon>Pentapetalae</taxon>
        <taxon>rosids</taxon>
        <taxon>malvids</taxon>
        <taxon>Myrtales</taxon>
        <taxon>Myrtaceae</taxon>
        <taxon>Myrtoideae</taxon>
        <taxon>Myrteae</taxon>
        <taxon>Australasian group</taxon>
        <taxon>Rhodamnia</taxon>
    </lineage>
</organism>
<keyword evidence="6" id="KW-0004">4Fe-4S</keyword>
<comment type="cofactor">
    <cofactor evidence="1">
        <name>[4Fe-4S] cluster</name>
        <dbReference type="ChEBI" id="CHEBI:49883"/>
    </cofactor>
</comment>
<evidence type="ECO:0000256" key="16">
    <source>
        <dbReference type="SAM" id="MobiDB-lite"/>
    </source>
</evidence>
<dbReference type="PANTHER" id="PTHR35113">
    <property type="entry name" value="FERREDOXIN-THIOREDOXIN REDUCTASE CATALYTIC CHAIN, CHLOROPLASTIC"/>
    <property type="match status" value="1"/>
</dbReference>
<accession>A0A8B8P8G8</accession>
<dbReference type="KEGG" id="rarg:115741330"/>
<evidence type="ECO:0000256" key="2">
    <source>
        <dbReference type="ARBA" id="ARBA00003945"/>
    </source>
</evidence>
<evidence type="ECO:0000256" key="14">
    <source>
        <dbReference type="ARBA" id="ARBA00030295"/>
    </source>
</evidence>
<protein>
    <recommendedName>
        <fullName evidence="5">Ferredoxin-thioredoxin reductase catalytic chain, chloroplastic</fullName>
        <ecNumber evidence="4">1.8.7.2</ecNumber>
    </recommendedName>
    <alternativeName>
        <fullName evidence="14">Ferredoxin-thioredoxin reductase subunit B</fullName>
    </alternativeName>
</protein>
<dbReference type="Gene3D" id="3.90.460.10">
    <property type="entry name" value="Ferredoxin thioredoxin reductase catalytic beta subunit"/>
    <property type="match status" value="1"/>
</dbReference>
<evidence type="ECO:0000256" key="11">
    <source>
        <dbReference type="ARBA" id="ARBA00023157"/>
    </source>
</evidence>
<comment type="subunit">
    <text evidence="13">Heterodimer of subunit A (variable subunit) and subunit B (catalytic subunit). Heterodimeric FTR forms a complex with ferredoxin and thioredoxin.</text>
</comment>
<dbReference type="GO" id="GO:0046872">
    <property type="term" value="F:metal ion binding"/>
    <property type="evidence" value="ECO:0007669"/>
    <property type="project" value="UniProtKB-KW"/>
</dbReference>
<dbReference type="Proteomes" id="UP000827889">
    <property type="component" value="Chromosome 8"/>
</dbReference>
<evidence type="ECO:0000256" key="5">
    <source>
        <dbReference type="ARBA" id="ARBA00018993"/>
    </source>
</evidence>
<feature type="compositionally biased region" description="Pro residues" evidence="16">
    <location>
        <begin position="21"/>
        <end position="30"/>
    </location>
</feature>
<keyword evidence="17" id="KW-1185">Reference proteome</keyword>
<feature type="compositionally biased region" description="Low complexity" evidence="16">
    <location>
        <begin position="10"/>
        <end position="20"/>
    </location>
</feature>
<sequence>MQTYIQHTRSSSLNNQLLFSFPPPRPPPPPPLRLQKSVLAMTLQASSFAVGVPSLAPRRCRSGPGHVVRAKVEPTEKSVEIMRKFSEQYARRSGTYFCVDKGVTSVVIKGLADHKDALGAPLCPCRHYDDKAAEAAQGFWNCPCVPMRERKECHCMLFLTPDNDFAGQDQAISLEEIKETTASM</sequence>
<dbReference type="GO" id="GO:0051539">
    <property type="term" value="F:4 iron, 4 sulfur cluster binding"/>
    <property type="evidence" value="ECO:0007669"/>
    <property type="project" value="UniProtKB-KW"/>
</dbReference>
<keyword evidence="7" id="KW-0479">Metal-binding</keyword>
<dbReference type="InterPro" id="IPR004209">
    <property type="entry name" value="FTR_bsu"/>
</dbReference>
<proteinExistence type="inferred from homology"/>
<dbReference type="Pfam" id="PF02943">
    <property type="entry name" value="FeThRed_B"/>
    <property type="match status" value="1"/>
</dbReference>
<dbReference type="GeneID" id="115741330"/>
<dbReference type="GO" id="GO:0103012">
    <property type="term" value="F:ferredoxin-thioredoxin reductase activity"/>
    <property type="evidence" value="ECO:0007669"/>
    <property type="project" value="UniProtKB-EC"/>
</dbReference>
<dbReference type="OrthoDB" id="1641at2759"/>
<keyword evidence="12" id="KW-0676">Redox-active center</keyword>
<evidence type="ECO:0000313" key="18">
    <source>
        <dbReference type="RefSeq" id="XP_030531061.1"/>
    </source>
</evidence>
<dbReference type="SUPFAM" id="SSF57662">
    <property type="entry name" value="Ferredoxin thioredoxin reductase (FTR), catalytic beta chain"/>
    <property type="match status" value="1"/>
</dbReference>
<feature type="region of interest" description="Disordered" evidence="16">
    <location>
        <begin position="1"/>
        <end position="30"/>
    </location>
</feature>
<keyword evidence="11" id="KW-1015">Disulfide bond</keyword>
<evidence type="ECO:0000313" key="17">
    <source>
        <dbReference type="Proteomes" id="UP000827889"/>
    </source>
</evidence>